<keyword evidence="3" id="KW-0648">Protein biosynthesis</keyword>
<dbReference type="Proteomes" id="UP000016088">
    <property type="component" value="Unassembled WGS sequence"/>
</dbReference>
<dbReference type="VEuPathDB" id="FungiDB:SOCG_01958"/>
<dbReference type="Pfam" id="PF03462">
    <property type="entry name" value="PCRF"/>
    <property type="match status" value="1"/>
</dbReference>
<dbReference type="InterPro" id="IPR000352">
    <property type="entry name" value="Pep_chain_release_fac_I"/>
</dbReference>
<dbReference type="OrthoDB" id="2019491at2759"/>
<dbReference type="Gene3D" id="3.30.160.20">
    <property type="match status" value="1"/>
</dbReference>
<dbReference type="OMA" id="DHRVGFK"/>
<evidence type="ECO:0000256" key="3">
    <source>
        <dbReference type="ARBA" id="ARBA00022917"/>
    </source>
</evidence>
<organism evidence="6 7">
    <name type="scientific">Schizosaccharomyces octosporus (strain yFS286)</name>
    <name type="common">Fission yeast</name>
    <name type="synonym">Octosporomyces octosporus</name>
    <dbReference type="NCBI Taxonomy" id="483514"/>
    <lineage>
        <taxon>Eukaryota</taxon>
        <taxon>Fungi</taxon>
        <taxon>Dikarya</taxon>
        <taxon>Ascomycota</taxon>
        <taxon>Taphrinomycotina</taxon>
        <taxon>Schizosaccharomycetes</taxon>
        <taxon>Schizosaccharomycetales</taxon>
        <taxon>Schizosaccharomycetaceae</taxon>
        <taxon>Schizosaccharomyces</taxon>
    </lineage>
</organism>
<dbReference type="PROSITE" id="PS00745">
    <property type="entry name" value="RF_PROK_I"/>
    <property type="match status" value="1"/>
</dbReference>
<feature type="coiled-coil region" evidence="4">
    <location>
        <begin position="39"/>
        <end position="66"/>
    </location>
</feature>
<accession>S9RKG1</accession>
<evidence type="ECO:0000256" key="1">
    <source>
        <dbReference type="ARBA" id="ARBA00010835"/>
    </source>
</evidence>
<dbReference type="FunFam" id="3.30.160.20:FF:000004">
    <property type="entry name" value="Peptide chain release factor 1"/>
    <property type="match status" value="1"/>
</dbReference>
<dbReference type="GO" id="GO:0003747">
    <property type="term" value="F:translation release factor activity"/>
    <property type="evidence" value="ECO:0007669"/>
    <property type="project" value="EnsemblFungi"/>
</dbReference>
<name>S9RKG1_SCHOY</name>
<dbReference type="PANTHER" id="PTHR43804:SF7">
    <property type="entry name" value="LD18447P"/>
    <property type="match status" value="1"/>
</dbReference>
<reference evidence="6 7" key="1">
    <citation type="journal article" date="2011" name="Science">
        <title>Comparative functional genomics of the fission yeasts.</title>
        <authorList>
            <person name="Rhind N."/>
            <person name="Chen Z."/>
            <person name="Yassour M."/>
            <person name="Thompson D.A."/>
            <person name="Haas B.J."/>
            <person name="Habib N."/>
            <person name="Wapinski I."/>
            <person name="Roy S."/>
            <person name="Lin M.F."/>
            <person name="Heiman D.I."/>
            <person name="Young S.K."/>
            <person name="Furuya K."/>
            <person name="Guo Y."/>
            <person name="Pidoux A."/>
            <person name="Chen H.M."/>
            <person name="Robbertse B."/>
            <person name="Goldberg J.M."/>
            <person name="Aoki K."/>
            <person name="Bayne E.H."/>
            <person name="Berlin A.M."/>
            <person name="Desjardins C.A."/>
            <person name="Dobbs E."/>
            <person name="Dukaj L."/>
            <person name="Fan L."/>
            <person name="FitzGerald M.G."/>
            <person name="French C."/>
            <person name="Gujja S."/>
            <person name="Hansen K."/>
            <person name="Keifenheim D."/>
            <person name="Levin J.Z."/>
            <person name="Mosher R.A."/>
            <person name="Mueller C.A."/>
            <person name="Pfiffner J."/>
            <person name="Priest M."/>
            <person name="Russ C."/>
            <person name="Smialowska A."/>
            <person name="Swoboda P."/>
            <person name="Sykes S.M."/>
            <person name="Vaughn M."/>
            <person name="Vengrova S."/>
            <person name="Yoder R."/>
            <person name="Zeng Q."/>
            <person name="Allshire R."/>
            <person name="Baulcombe D."/>
            <person name="Birren B.W."/>
            <person name="Brown W."/>
            <person name="Ekwall K."/>
            <person name="Kellis M."/>
            <person name="Leatherwood J."/>
            <person name="Levin H."/>
            <person name="Margalit H."/>
            <person name="Martienssen R."/>
            <person name="Nieduszynski C.A."/>
            <person name="Spatafora J.W."/>
            <person name="Friedman N."/>
            <person name="Dalgaard J.Z."/>
            <person name="Baumann P."/>
            <person name="Niki H."/>
            <person name="Regev A."/>
            <person name="Nusbaum C."/>
        </authorList>
    </citation>
    <scope>NUCLEOTIDE SEQUENCE [LARGE SCALE GENOMIC DNA]</scope>
    <source>
        <strain evidence="7">yFS286</strain>
    </source>
</reference>
<dbReference type="GO" id="GO:0070126">
    <property type="term" value="P:mitochondrial translational termination"/>
    <property type="evidence" value="ECO:0007669"/>
    <property type="project" value="EnsemblFungi"/>
</dbReference>
<dbReference type="Gene3D" id="3.30.70.1660">
    <property type="match status" value="1"/>
</dbReference>
<dbReference type="Pfam" id="PF00472">
    <property type="entry name" value="RF-1"/>
    <property type="match status" value="1"/>
</dbReference>
<evidence type="ECO:0000313" key="7">
    <source>
        <dbReference type="Proteomes" id="UP000016088"/>
    </source>
</evidence>
<keyword evidence="7" id="KW-1185">Reference proteome</keyword>
<dbReference type="InterPro" id="IPR050057">
    <property type="entry name" value="Prokaryotic/Mito_RF"/>
</dbReference>
<dbReference type="EMBL" id="KE503206">
    <property type="protein sequence ID" value="EPX74474.1"/>
    <property type="molecule type" value="Genomic_DNA"/>
</dbReference>
<dbReference type="HOGENOM" id="CLU_036856_0_8_1"/>
<comment type="similarity">
    <text evidence="1">Belongs to the prokaryotic/mitochondrial release factor family.</text>
</comment>
<sequence length="401" mass="45573">MFSTITRCRNFGSWKNRLSRVTPVRFYASRPESIDHSLSATLIEKARKLSNEYKEIEINRSENEAHNNVNNVDLAKRFVRLQKIYNSFSNYESVYKQLEELQSMEACEADAELKLLARSETDSLRPLLLSSIEKLENSLLSQPLSHQSSALIEIRPGVGGTEAALFAKELADLYTKYANYKNWKTKIISSSEVQGTEGISEMIFSVDGEGAYGHLMLEGGVHRVQRTPATETKGRVHTSTASVIVLPQMPEEDSSSLYSPSDIKIEVMRSRGAGGQHVNRTESAVRLTHVPTGITVSMQDSRSQHQNREKAFMVLNSRLAAIKEAKEMEEERAKRKVQVSSSSRSEKLRTYNYNQNRVTDHRLGLSYHNLDSFLEGTNKFDEFLETIRKWNRQQLLTSLDI</sequence>
<dbReference type="Gene3D" id="6.10.140.1950">
    <property type="match status" value="1"/>
</dbReference>
<evidence type="ECO:0000256" key="4">
    <source>
        <dbReference type="SAM" id="Coils"/>
    </source>
</evidence>
<keyword evidence="2" id="KW-0488">Methylation</keyword>
<evidence type="ECO:0000259" key="5">
    <source>
        <dbReference type="PROSITE" id="PS00745"/>
    </source>
</evidence>
<gene>
    <name evidence="6" type="ORF">SOCG_01958</name>
</gene>
<feature type="domain" description="Prokaryotic-type class I peptide chain release factors" evidence="5">
    <location>
        <begin position="269"/>
        <end position="285"/>
    </location>
</feature>
<proteinExistence type="inferred from homology"/>
<dbReference type="GeneID" id="25030936"/>
<evidence type="ECO:0000256" key="2">
    <source>
        <dbReference type="ARBA" id="ARBA00022481"/>
    </source>
</evidence>
<dbReference type="InterPro" id="IPR045853">
    <property type="entry name" value="Pep_chain_release_fac_I_sf"/>
</dbReference>
<dbReference type="RefSeq" id="XP_013015906.1">
    <property type="nucleotide sequence ID" value="XM_013160452.1"/>
</dbReference>
<protein>
    <submittedName>
        <fullName evidence="6">Peptide chain release factor</fullName>
    </submittedName>
</protein>
<dbReference type="InterPro" id="IPR005139">
    <property type="entry name" value="PCRF"/>
</dbReference>
<dbReference type="PANTHER" id="PTHR43804">
    <property type="entry name" value="LD18447P"/>
    <property type="match status" value="1"/>
</dbReference>
<dbReference type="GO" id="GO:0005743">
    <property type="term" value="C:mitochondrial inner membrane"/>
    <property type="evidence" value="ECO:0007669"/>
    <property type="project" value="EnsemblFungi"/>
</dbReference>
<evidence type="ECO:0000313" key="6">
    <source>
        <dbReference type="EMBL" id="EPX74474.1"/>
    </source>
</evidence>
<dbReference type="eggNOG" id="KOG2726">
    <property type="taxonomic scope" value="Eukaryota"/>
</dbReference>
<dbReference type="SUPFAM" id="SSF75620">
    <property type="entry name" value="Release factor"/>
    <property type="match status" value="1"/>
</dbReference>
<dbReference type="AlphaFoldDB" id="S9RKG1"/>
<keyword evidence="4" id="KW-0175">Coiled coil</keyword>
<dbReference type="SMART" id="SM00937">
    <property type="entry name" value="PCRF"/>
    <property type="match status" value="1"/>
</dbReference>